<dbReference type="Pfam" id="PF13927">
    <property type="entry name" value="Ig_3"/>
    <property type="match status" value="5"/>
</dbReference>
<keyword evidence="6" id="KW-0393">Immunoglobulin domain</keyword>
<sequence>ATQEDGKLIFSILTEADAGTYICTGTSTGGQVSARIVIVVRREGPQPPQPPQPGPITITSLKPEYQPGDTIRLTCSVQLNIPFTVSWSRLDGALPSRASEADGILTMVNVQPADSGVYLCRMVGSGGRIEEQSHRVVIRQIVNLPEVSIQPDRQTINQGTNAELRCVVAGVASPRVSWSKVNEEFGPSVRADGAILRITNAAVSDRGMYVCTAESAGGTAQAAAILEVERREPPVIDIYPEIRQTIVSGASALFQCHLTAGIPSPTVIWARTNGQPLTPNTETLSGGVLRFNQVRGEEEGSYICTASNNAGTTTATATLEIQSLPLITLRSGPSPYRVRVGDRITLECSATGDPAPSVSWNKLQVGLETTIGSRSSTPTSAIYEIKSATRADEGTYQCTARNAAGVSEERVQVQVTENELPGQRPPVYPVTPVGPSYPPRTGGSDVVRAPLGGSFQFRCRSDPGDPNIRFDFRRSDNRPLPDEHTISNGVLAINNIGPEASGEYACVGINQASGSVLFTIYSVLQVSAPPQIRLEPARQVVRPGDTVRLTCSATGDQPITINWSKEQGYMPTSVVINGGELTFRGIETTDAGRYNCEAINSAGTARAMAEVVVNEEPLLTAMQPNPVFYVGQNQELRCEVSGINPNTVSWTRQGSRLPLNAFPRGNILRLSNVKVEDSGRYICSAQTPQGLIQSDVINLTIERQQSVDIRIQKNVERVSIGQDLTLTCYVGGSNKASVQWSRQGSRLPYNARSQGRDLVFNNISPQNGGVYVCSVTTPQGVFEKAYPLTIQSVVIPGTPVVFPGTLVDNGNSQRSVQTRSAQFGSAVMMKCGVTLDPPVSYTWTKKNSEMPLSARIKDEILDLPEVHSEDAGTYICTARNEKMAMDMPTLLVVTGVVPRFDDKSYLTLRTLPDAYLVFDLEISFKPERDTGLILYNSQHKQSIGDFVAFGMKGGFAEFSFNVGSGPTFVMSKEPLELNKWHTVKLSRNRKDGTMVVNGGRPITEHSEGRFQGLDLIEDLYVGGVEDYSRIQRQTGFVDGFRGCISRIVIGNAIVELLREAKQKVGVTSCNSCADKPCENNGVCQEFYSTYGFKCICPTGFSGDQCENTGLGCYPGICGTGRCINKPGGFECFCPYGKVGERCEQDIIIYEPAFGSESYIAYPTPRALRRFSLDLDFKPENLNDGVLMYCAQKESGEGDFTSLALRNQKLEFKFNTGTGTAMLTSDKLTPGEWVKVRANRTDRLGSMRVNDGELQNEESPGLSRGLNLRTPLYIGGVDNQKISMNPDVAVEGGFTGCIRQIRLMDAEVPLADSLVDSANVGQCGGNGVSACASNPCVNNGECNNDPSVPHGYSCKCNTGYSGLNCDAEPGVCSLIQPCQNGGACIGSGESYSCRCPLGFSGRHCSHSAEVKASTSYNGDSWIEFDKNLLPQDSEASQEVELEFSTLESDGVLFWLGQQETVSGRGQDYLSIALVDGRIEFSYELGTGEVKIKSPIRSDDGERHRLKIKRSGKDGTLEIDNNVKEFGQSLGILHMLNVNGNIFVGGLPNIQLMTGDIYESGFQGCIHQIRIGNTKIDDIRVSAVSGINVTPCPSGSNNKRRSRKGGHP</sequence>
<feature type="domain" description="Laminin G" evidence="9">
    <location>
        <begin position="1148"/>
        <end position="1330"/>
    </location>
</feature>
<feature type="domain" description="EGF-like" evidence="10">
    <location>
        <begin position="1367"/>
        <end position="1404"/>
    </location>
</feature>
<dbReference type="GO" id="GO:0016318">
    <property type="term" value="P:ommatidial rotation"/>
    <property type="evidence" value="ECO:0007669"/>
    <property type="project" value="UniProtKB-ARBA"/>
</dbReference>
<feature type="domain" description="EGF-like" evidence="10">
    <location>
        <begin position="1108"/>
        <end position="1143"/>
    </location>
</feature>
<dbReference type="Pfam" id="PF00047">
    <property type="entry name" value="ig"/>
    <property type="match status" value="1"/>
</dbReference>
<dbReference type="GO" id="GO:0005886">
    <property type="term" value="C:plasma membrane"/>
    <property type="evidence" value="ECO:0007669"/>
    <property type="project" value="TreeGrafter"/>
</dbReference>
<dbReference type="CDD" id="cd00110">
    <property type="entry name" value="LamG"/>
    <property type="match status" value="3"/>
</dbReference>
<feature type="domain" description="Ig-like" evidence="11">
    <location>
        <begin position="53"/>
        <end position="137"/>
    </location>
</feature>
<feature type="domain" description="Ig-like" evidence="11">
    <location>
        <begin position="145"/>
        <end position="227"/>
    </location>
</feature>
<dbReference type="SMART" id="SM00179">
    <property type="entry name" value="EGF_CA"/>
    <property type="match status" value="3"/>
</dbReference>
<dbReference type="GO" id="GO:0007156">
    <property type="term" value="P:homophilic cell adhesion via plasma membrane adhesion molecules"/>
    <property type="evidence" value="ECO:0007669"/>
    <property type="project" value="TreeGrafter"/>
</dbReference>
<feature type="disulfide bond" evidence="7">
    <location>
        <begin position="1133"/>
        <end position="1142"/>
    </location>
</feature>
<proteinExistence type="predicted"/>
<dbReference type="InterPro" id="IPR013783">
    <property type="entry name" value="Ig-like_fold"/>
</dbReference>
<dbReference type="InterPro" id="IPR036179">
    <property type="entry name" value="Ig-like_dom_sf"/>
</dbReference>
<dbReference type="PROSITE" id="PS00022">
    <property type="entry name" value="EGF_1"/>
    <property type="match status" value="4"/>
</dbReference>
<keyword evidence="5" id="KW-0325">Glycoprotein</keyword>
<dbReference type="SUPFAM" id="SSF48726">
    <property type="entry name" value="Immunoglobulin"/>
    <property type="match status" value="9"/>
</dbReference>
<dbReference type="SMART" id="SM00408">
    <property type="entry name" value="IGc2"/>
    <property type="match status" value="9"/>
</dbReference>
<name>A0AAV2RHN5_MEGNR</name>
<dbReference type="InterPro" id="IPR013151">
    <property type="entry name" value="Immunoglobulin_dom"/>
</dbReference>
<feature type="domain" description="Ig-like" evidence="11">
    <location>
        <begin position="234"/>
        <end position="320"/>
    </location>
</feature>
<protein>
    <recommendedName>
        <fullName evidence="14">Basement membrane-specific heparan sulfate proteoglycan core protein</fullName>
    </recommendedName>
</protein>
<feature type="disulfide bond" evidence="7">
    <location>
        <begin position="1394"/>
        <end position="1403"/>
    </location>
</feature>
<dbReference type="SMART" id="SM00406">
    <property type="entry name" value="IGv"/>
    <property type="match status" value="4"/>
</dbReference>
<evidence type="ECO:0000313" key="13">
    <source>
        <dbReference type="Proteomes" id="UP001497623"/>
    </source>
</evidence>
<reference evidence="12 13" key="1">
    <citation type="submission" date="2024-05" db="EMBL/GenBank/DDBJ databases">
        <authorList>
            <person name="Wallberg A."/>
        </authorList>
    </citation>
    <scope>NUCLEOTIDE SEQUENCE [LARGE SCALE GENOMIC DNA]</scope>
</reference>
<feature type="domain" description="Ig-like" evidence="11">
    <location>
        <begin position="799"/>
        <end position="892"/>
    </location>
</feature>
<evidence type="ECO:0000259" key="9">
    <source>
        <dbReference type="PROSITE" id="PS50025"/>
    </source>
</evidence>
<feature type="disulfide bond" evidence="7">
    <location>
        <begin position="1077"/>
        <end position="1094"/>
    </location>
</feature>
<dbReference type="CDD" id="cd00054">
    <property type="entry name" value="EGF_CA"/>
    <property type="match status" value="4"/>
</dbReference>
<dbReference type="Gene3D" id="2.10.25.10">
    <property type="entry name" value="Laminin"/>
    <property type="match status" value="3"/>
</dbReference>
<dbReference type="PROSITE" id="PS50835">
    <property type="entry name" value="IG_LIKE"/>
    <property type="match status" value="9"/>
</dbReference>
<feature type="domain" description="Ig-like" evidence="11">
    <location>
        <begin position="425"/>
        <end position="506"/>
    </location>
</feature>
<dbReference type="InterPro" id="IPR000742">
    <property type="entry name" value="EGF"/>
</dbReference>
<dbReference type="SMART" id="SM00282">
    <property type="entry name" value="LamG"/>
    <property type="match status" value="3"/>
</dbReference>
<dbReference type="Pfam" id="PF00054">
    <property type="entry name" value="Laminin_G_1"/>
    <property type="match status" value="3"/>
</dbReference>
<dbReference type="PROSITE" id="PS50026">
    <property type="entry name" value="EGF_3"/>
    <property type="match status" value="4"/>
</dbReference>
<dbReference type="SMART" id="SM00409">
    <property type="entry name" value="IG"/>
    <property type="match status" value="9"/>
</dbReference>
<dbReference type="InterPro" id="IPR013320">
    <property type="entry name" value="ConA-like_dom_sf"/>
</dbReference>
<evidence type="ECO:0000256" key="8">
    <source>
        <dbReference type="PROSITE-ProRule" id="PRU00122"/>
    </source>
</evidence>
<dbReference type="Pfam" id="PF07679">
    <property type="entry name" value="I-set"/>
    <property type="match status" value="2"/>
</dbReference>
<organism evidence="12 13">
    <name type="scientific">Meganyctiphanes norvegica</name>
    <name type="common">Northern krill</name>
    <name type="synonym">Thysanopoda norvegica</name>
    <dbReference type="NCBI Taxonomy" id="48144"/>
    <lineage>
        <taxon>Eukaryota</taxon>
        <taxon>Metazoa</taxon>
        <taxon>Ecdysozoa</taxon>
        <taxon>Arthropoda</taxon>
        <taxon>Crustacea</taxon>
        <taxon>Multicrustacea</taxon>
        <taxon>Malacostraca</taxon>
        <taxon>Eumalacostraca</taxon>
        <taxon>Eucarida</taxon>
        <taxon>Euphausiacea</taxon>
        <taxon>Euphausiidae</taxon>
        <taxon>Meganyctiphanes</taxon>
    </lineage>
</organism>
<keyword evidence="2" id="KW-0732">Signal</keyword>
<dbReference type="GO" id="GO:0005509">
    <property type="term" value="F:calcium ion binding"/>
    <property type="evidence" value="ECO:0007669"/>
    <property type="project" value="InterPro"/>
</dbReference>
<dbReference type="FunFam" id="2.10.25.10:FF:000012">
    <property type="entry name" value="Delta-like protein"/>
    <property type="match status" value="1"/>
</dbReference>
<dbReference type="InterPro" id="IPR007110">
    <property type="entry name" value="Ig-like_dom"/>
</dbReference>
<evidence type="ECO:0000256" key="4">
    <source>
        <dbReference type="ARBA" id="ARBA00023157"/>
    </source>
</evidence>
<evidence type="ECO:0008006" key="14">
    <source>
        <dbReference type="Google" id="ProtNLM"/>
    </source>
</evidence>
<dbReference type="InterPro" id="IPR013106">
    <property type="entry name" value="Ig_V-set"/>
</dbReference>
<evidence type="ECO:0000256" key="5">
    <source>
        <dbReference type="ARBA" id="ARBA00023180"/>
    </source>
</evidence>
<evidence type="ECO:0000256" key="7">
    <source>
        <dbReference type="PROSITE-ProRule" id="PRU00076"/>
    </source>
</evidence>
<keyword evidence="13" id="KW-1185">Reference proteome</keyword>
<evidence type="ECO:0000256" key="1">
    <source>
        <dbReference type="ARBA" id="ARBA00022536"/>
    </source>
</evidence>
<evidence type="ECO:0000256" key="3">
    <source>
        <dbReference type="ARBA" id="ARBA00022737"/>
    </source>
</evidence>
<feature type="disulfide bond" evidence="7">
    <location>
        <begin position="1112"/>
        <end position="1122"/>
    </location>
</feature>
<feature type="disulfide bond" evidence="7">
    <location>
        <begin position="1096"/>
        <end position="1105"/>
    </location>
</feature>
<feature type="domain" description="Laminin G" evidence="9">
    <location>
        <begin position="1410"/>
        <end position="1590"/>
    </location>
</feature>
<evidence type="ECO:0000313" key="12">
    <source>
        <dbReference type="EMBL" id="CAL4124571.1"/>
    </source>
</evidence>
<dbReference type="Pfam" id="PF13895">
    <property type="entry name" value="Ig_2"/>
    <property type="match status" value="1"/>
</dbReference>
<dbReference type="InterPro" id="IPR003599">
    <property type="entry name" value="Ig_sub"/>
</dbReference>
<keyword evidence="1 7" id="KW-0245">EGF-like domain</keyword>
<dbReference type="GO" id="GO:0007411">
    <property type="term" value="P:axon guidance"/>
    <property type="evidence" value="ECO:0007669"/>
    <property type="project" value="TreeGrafter"/>
</dbReference>
<evidence type="ECO:0000259" key="10">
    <source>
        <dbReference type="PROSITE" id="PS50026"/>
    </source>
</evidence>
<dbReference type="EMBL" id="CAXKWB010022726">
    <property type="protein sequence ID" value="CAL4124571.1"/>
    <property type="molecule type" value="Genomic_DNA"/>
</dbReference>
<dbReference type="SMART" id="SM00181">
    <property type="entry name" value="EGF"/>
    <property type="match status" value="4"/>
</dbReference>
<dbReference type="Pfam" id="PF00008">
    <property type="entry name" value="EGF"/>
    <property type="match status" value="2"/>
</dbReference>
<accession>A0AAV2RHN5</accession>
<feature type="disulfide bond" evidence="8">
    <location>
        <begin position="1563"/>
        <end position="1590"/>
    </location>
</feature>
<feature type="domain" description="Laminin G" evidence="9">
    <location>
        <begin position="895"/>
        <end position="1072"/>
    </location>
</feature>
<dbReference type="PROSITE" id="PS01186">
    <property type="entry name" value="EGF_2"/>
    <property type="match status" value="3"/>
</dbReference>
<dbReference type="GO" id="GO:0070593">
    <property type="term" value="P:dendrite self-avoidance"/>
    <property type="evidence" value="ECO:0007669"/>
    <property type="project" value="TreeGrafter"/>
</dbReference>
<dbReference type="InterPro" id="IPR003598">
    <property type="entry name" value="Ig_sub2"/>
</dbReference>
<dbReference type="PROSITE" id="PS50025">
    <property type="entry name" value="LAM_G_DOMAIN"/>
    <property type="match status" value="3"/>
</dbReference>
<evidence type="ECO:0000256" key="6">
    <source>
        <dbReference type="ARBA" id="ARBA00023319"/>
    </source>
</evidence>
<keyword evidence="4 7" id="KW-1015">Disulfide bond</keyword>
<feature type="domain" description="Ig-like" evidence="11">
    <location>
        <begin position="617"/>
        <end position="700"/>
    </location>
</feature>
<feature type="non-terminal residue" evidence="12">
    <location>
        <position position="1"/>
    </location>
</feature>
<dbReference type="PROSITE" id="PS00010">
    <property type="entry name" value="ASX_HYDROXYL"/>
    <property type="match status" value="1"/>
</dbReference>
<dbReference type="InterPro" id="IPR001881">
    <property type="entry name" value="EGF-like_Ca-bd_dom"/>
</dbReference>
<gene>
    <name evidence="12" type="ORF">MNOR_LOCUS24608</name>
</gene>
<dbReference type="InterPro" id="IPR013098">
    <property type="entry name" value="Ig_I-set"/>
</dbReference>
<dbReference type="Proteomes" id="UP001497623">
    <property type="component" value="Unassembled WGS sequence"/>
</dbReference>
<dbReference type="GO" id="GO:0098632">
    <property type="term" value="F:cell-cell adhesion mediator activity"/>
    <property type="evidence" value="ECO:0007669"/>
    <property type="project" value="TreeGrafter"/>
</dbReference>
<dbReference type="PANTHER" id="PTHR10075:SF100">
    <property type="entry name" value="FASCICLIN-2"/>
    <property type="match status" value="1"/>
</dbReference>
<comment type="caution">
    <text evidence="7">Lacks conserved residue(s) required for the propagation of feature annotation.</text>
</comment>
<dbReference type="GO" id="GO:0048056">
    <property type="term" value="P:R3/R4 cell differentiation"/>
    <property type="evidence" value="ECO:0007669"/>
    <property type="project" value="UniProtKB-ARBA"/>
</dbReference>
<dbReference type="FunFam" id="2.60.40.10:FF:000031">
    <property type="entry name" value="Myosin-binding protein C, slow type"/>
    <property type="match status" value="1"/>
</dbReference>
<feature type="domain" description="Ig-like" evidence="11">
    <location>
        <begin position="721"/>
        <end position="789"/>
    </location>
</feature>
<dbReference type="InterPro" id="IPR001791">
    <property type="entry name" value="Laminin_G"/>
</dbReference>
<dbReference type="Gene3D" id="2.60.120.200">
    <property type="match status" value="3"/>
</dbReference>
<dbReference type="PANTHER" id="PTHR10075">
    <property type="entry name" value="BASIGIN RELATED"/>
    <property type="match status" value="1"/>
</dbReference>
<dbReference type="InterPro" id="IPR000152">
    <property type="entry name" value="EGF-type_Asp/Asn_hydroxyl_site"/>
</dbReference>
<dbReference type="SUPFAM" id="SSF49899">
    <property type="entry name" value="Concanavalin A-like lectins/glucanases"/>
    <property type="match status" value="3"/>
</dbReference>
<dbReference type="CDD" id="cd00096">
    <property type="entry name" value="Ig"/>
    <property type="match status" value="1"/>
</dbReference>
<dbReference type="SUPFAM" id="SSF57196">
    <property type="entry name" value="EGF/Laminin"/>
    <property type="match status" value="2"/>
</dbReference>
<feature type="domain" description="EGF-like" evidence="10">
    <location>
        <begin position="1326"/>
        <end position="1365"/>
    </location>
</feature>
<keyword evidence="3" id="KW-0677">Repeat</keyword>
<evidence type="ECO:0000256" key="2">
    <source>
        <dbReference type="ARBA" id="ARBA00022729"/>
    </source>
</evidence>
<feature type="domain" description="Ig-like" evidence="11">
    <location>
        <begin position="530"/>
        <end position="612"/>
    </location>
</feature>
<dbReference type="Gene3D" id="2.60.40.10">
    <property type="entry name" value="Immunoglobulins"/>
    <property type="match status" value="9"/>
</dbReference>
<feature type="disulfide bond" evidence="7">
    <location>
        <begin position="1355"/>
        <end position="1364"/>
    </location>
</feature>
<comment type="caution">
    <text evidence="12">The sequence shown here is derived from an EMBL/GenBank/DDBJ whole genome shotgun (WGS) entry which is preliminary data.</text>
</comment>
<evidence type="ECO:0000259" key="11">
    <source>
        <dbReference type="PROSITE" id="PS50835"/>
    </source>
</evidence>
<dbReference type="GO" id="GO:0030424">
    <property type="term" value="C:axon"/>
    <property type="evidence" value="ECO:0007669"/>
    <property type="project" value="TreeGrafter"/>
</dbReference>
<dbReference type="GO" id="GO:0050769">
    <property type="term" value="P:positive regulation of neurogenesis"/>
    <property type="evidence" value="ECO:0007669"/>
    <property type="project" value="UniProtKB-ARBA"/>
</dbReference>
<feature type="domain" description="Ig-like" evidence="11">
    <location>
        <begin position="325"/>
        <end position="416"/>
    </location>
</feature>
<feature type="domain" description="EGF-like" evidence="10">
    <location>
        <begin position="1070"/>
        <end position="1106"/>
    </location>
</feature>